<dbReference type="FunFam" id="3.40.309.10:FF:000003">
    <property type="entry name" value="Aldehyde dehydrogenase"/>
    <property type="match status" value="1"/>
</dbReference>
<dbReference type="InterPro" id="IPR016163">
    <property type="entry name" value="Ald_DH_C"/>
</dbReference>
<comment type="caution">
    <text evidence="10">The sequence shown here is derived from an EMBL/GenBank/DDBJ whole genome shotgun (WGS) entry which is preliminary data.</text>
</comment>
<dbReference type="PIRSF" id="PIRSF036492">
    <property type="entry name" value="ALDH"/>
    <property type="match status" value="1"/>
</dbReference>
<protein>
    <recommendedName>
        <fullName evidence="4">Aldehyde dehydrogenase</fullName>
    </recommendedName>
</protein>
<evidence type="ECO:0000256" key="8">
    <source>
        <dbReference type="SAM" id="Coils"/>
    </source>
</evidence>
<evidence type="ECO:0000256" key="6">
    <source>
        <dbReference type="PROSITE-ProRule" id="PRU10007"/>
    </source>
</evidence>
<keyword evidence="2 4" id="KW-0560">Oxidoreductase</keyword>
<dbReference type="GO" id="GO:0004029">
    <property type="term" value="F:aldehyde dehydrogenase (NAD+) activity"/>
    <property type="evidence" value="ECO:0007669"/>
    <property type="project" value="TreeGrafter"/>
</dbReference>
<evidence type="ECO:0000313" key="11">
    <source>
        <dbReference type="Proteomes" id="UP000245412"/>
    </source>
</evidence>
<evidence type="ECO:0000313" key="10">
    <source>
        <dbReference type="EMBL" id="PWJ75497.1"/>
    </source>
</evidence>
<dbReference type="PROSITE" id="PS00070">
    <property type="entry name" value="ALDEHYDE_DEHYDR_CYS"/>
    <property type="match status" value="1"/>
</dbReference>
<dbReference type="InterPro" id="IPR016162">
    <property type="entry name" value="Ald_DH_N"/>
</dbReference>
<evidence type="ECO:0000259" key="9">
    <source>
        <dbReference type="Pfam" id="PF00171"/>
    </source>
</evidence>
<name>A0AB73T468_9FIRM</name>
<evidence type="ECO:0000256" key="4">
    <source>
        <dbReference type="PIRNR" id="PIRNR036492"/>
    </source>
</evidence>
<keyword evidence="11" id="KW-1185">Reference proteome</keyword>
<dbReference type="EMBL" id="QGGY01000006">
    <property type="protein sequence ID" value="PWJ75497.1"/>
    <property type="molecule type" value="Genomic_DNA"/>
</dbReference>
<dbReference type="Gene3D" id="3.40.605.10">
    <property type="entry name" value="Aldehyde Dehydrogenase, Chain A, domain 1"/>
    <property type="match status" value="1"/>
</dbReference>
<feature type="active site" evidence="5 6">
    <location>
        <position position="210"/>
    </location>
</feature>
<feature type="active site" evidence="5">
    <location>
        <position position="244"/>
    </location>
</feature>
<dbReference type="Proteomes" id="UP000245412">
    <property type="component" value="Unassembled WGS sequence"/>
</dbReference>
<dbReference type="Gene3D" id="3.40.309.10">
    <property type="entry name" value="Aldehyde Dehydrogenase, Chain A, domain 2"/>
    <property type="match status" value="1"/>
</dbReference>
<feature type="coiled-coil region" evidence="8">
    <location>
        <begin position="23"/>
        <end position="50"/>
    </location>
</feature>
<dbReference type="AlphaFoldDB" id="A0AB73T468"/>
<dbReference type="InterPro" id="IPR016160">
    <property type="entry name" value="Ald_DH_CS_CYS"/>
</dbReference>
<organism evidence="10 11">
    <name type="scientific">Murimonas intestini</name>
    <dbReference type="NCBI Taxonomy" id="1337051"/>
    <lineage>
        <taxon>Bacteria</taxon>
        <taxon>Bacillati</taxon>
        <taxon>Bacillota</taxon>
        <taxon>Clostridia</taxon>
        <taxon>Lachnospirales</taxon>
        <taxon>Lachnospiraceae</taxon>
        <taxon>Murimonas</taxon>
    </lineage>
</organism>
<gene>
    <name evidence="10" type="ORF">C7383_10667</name>
</gene>
<dbReference type="InterPro" id="IPR016161">
    <property type="entry name" value="Ald_DH/histidinol_DH"/>
</dbReference>
<dbReference type="InterPro" id="IPR012394">
    <property type="entry name" value="Aldehyde_DH_NAD(P)"/>
</dbReference>
<dbReference type="InterPro" id="IPR029510">
    <property type="entry name" value="Ald_DH_CS_GLU"/>
</dbReference>
<dbReference type="CDD" id="cd07136">
    <property type="entry name" value="ALDH_YwdH-P39616"/>
    <property type="match status" value="1"/>
</dbReference>
<reference evidence="10 11" key="1">
    <citation type="submission" date="2018-05" db="EMBL/GenBank/DDBJ databases">
        <authorList>
            <person name="Goeker M."/>
            <person name="Huntemann M."/>
            <person name="Clum A."/>
            <person name="Pillay M."/>
            <person name="Palaniappan K."/>
            <person name="Varghese N."/>
            <person name="Mikhailova N."/>
            <person name="Stamatis D."/>
            <person name="Reddy T."/>
            <person name="Daum C."/>
            <person name="Shapiro N."/>
            <person name="Ivanova N."/>
            <person name="Kyrpides N."/>
            <person name="Woyke T."/>
        </authorList>
    </citation>
    <scope>NUCLEOTIDE SEQUENCE [LARGE SCALE GENOMIC DNA]</scope>
    <source>
        <strain evidence="10 11">DSM 26524</strain>
    </source>
</reference>
<dbReference type="GO" id="GO:0006081">
    <property type="term" value="P:aldehyde metabolic process"/>
    <property type="evidence" value="ECO:0007669"/>
    <property type="project" value="InterPro"/>
</dbReference>
<sequence>MKAIEEIVREQQEFFKKGKTYSYEFRKEQLDKLRTSIKSHEQELLDALKKDLNKPAFEAYGTEIGLVLDELSFVRRHLKNWMKPERVHTSLVNFPSKSRIFKDPYGVALIMSPWNYPVLLTLDPLIGAIAAGNCAAVKPSNYSPNVSALIKKMLEEIYPAEYVSVIEGGREANQSLLSQKFDYIFFTGSVKVGKLVMESASHNLTPVSLELGGKSPCIVDETADLELAAKRIVWGKYINAGQTCVAPDYLLVHEKVKDELLEKIVFTIKKFYGPAPQASESFPKIVNMKHYERLMGLMGSGKVIIGGNGDAKRVQIAPTVLDEVSWDSPVMQEEIFGPILPVLTFSSMKEAMELVNDRPKPLACYYFTRKSERERSLLQKVSFGGGCINDTIMHLVSSHMPFGGVGNSGMGGYHGKDSFDTFSHRKSILKKSSLIDMPLRYPPYKDLYFKMMKMIMK</sequence>
<comment type="similarity">
    <text evidence="1 4 7">Belongs to the aldehyde dehydrogenase family.</text>
</comment>
<evidence type="ECO:0000256" key="5">
    <source>
        <dbReference type="PIRSR" id="PIRSR036492-1"/>
    </source>
</evidence>
<accession>A0AB73T468</accession>
<dbReference type="RefSeq" id="WP_109626441.1">
    <property type="nucleotide sequence ID" value="NZ_JANKBI010000004.1"/>
</dbReference>
<dbReference type="Pfam" id="PF00171">
    <property type="entry name" value="Aldedh"/>
    <property type="match status" value="1"/>
</dbReference>
<proteinExistence type="inferred from homology"/>
<dbReference type="InterPro" id="IPR015590">
    <property type="entry name" value="Aldehyde_DH_dom"/>
</dbReference>
<evidence type="ECO:0000256" key="1">
    <source>
        <dbReference type="ARBA" id="ARBA00009986"/>
    </source>
</evidence>
<keyword evidence="3" id="KW-0520">NAD</keyword>
<dbReference type="GO" id="GO:0005737">
    <property type="term" value="C:cytoplasm"/>
    <property type="evidence" value="ECO:0007669"/>
    <property type="project" value="TreeGrafter"/>
</dbReference>
<dbReference type="FunFam" id="3.40.605.10:FF:000004">
    <property type="entry name" value="Aldehyde dehydrogenase"/>
    <property type="match status" value="1"/>
</dbReference>
<dbReference type="PANTHER" id="PTHR43570:SF16">
    <property type="entry name" value="ALDEHYDE DEHYDROGENASE TYPE III, ISOFORM Q"/>
    <property type="match status" value="1"/>
</dbReference>
<evidence type="ECO:0000256" key="2">
    <source>
        <dbReference type="ARBA" id="ARBA00023002"/>
    </source>
</evidence>
<dbReference type="SUPFAM" id="SSF53720">
    <property type="entry name" value="ALDH-like"/>
    <property type="match status" value="1"/>
</dbReference>
<evidence type="ECO:0000256" key="7">
    <source>
        <dbReference type="RuleBase" id="RU003345"/>
    </source>
</evidence>
<dbReference type="PANTHER" id="PTHR43570">
    <property type="entry name" value="ALDEHYDE DEHYDROGENASE"/>
    <property type="match status" value="1"/>
</dbReference>
<keyword evidence="8" id="KW-0175">Coiled coil</keyword>
<evidence type="ECO:0000256" key="3">
    <source>
        <dbReference type="ARBA" id="ARBA00023027"/>
    </source>
</evidence>
<feature type="domain" description="Aldehyde dehydrogenase" evidence="9">
    <location>
        <begin position="3"/>
        <end position="428"/>
    </location>
</feature>
<dbReference type="PROSITE" id="PS00687">
    <property type="entry name" value="ALDEHYDE_DEHYDR_GLU"/>
    <property type="match status" value="1"/>
</dbReference>